<dbReference type="PANTHER" id="PTHR32089">
    <property type="entry name" value="METHYL-ACCEPTING CHEMOTAXIS PROTEIN MCPB"/>
    <property type="match status" value="1"/>
</dbReference>
<evidence type="ECO:0000259" key="5">
    <source>
        <dbReference type="PROSITE" id="PS50111"/>
    </source>
</evidence>
<dbReference type="RefSeq" id="WP_138238572.1">
    <property type="nucleotide sequence ID" value="NZ_VBRY01000003.1"/>
</dbReference>
<dbReference type="PRINTS" id="PR00260">
    <property type="entry name" value="CHEMTRNSDUCR"/>
</dbReference>
<evidence type="ECO:0000256" key="2">
    <source>
        <dbReference type="ARBA" id="ARBA00029447"/>
    </source>
</evidence>
<evidence type="ECO:0000313" key="7">
    <source>
        <dbReference type="Proteomes" id="UP000306585"/>
    </source>
</evidence>
<dbReference type="GO" id="GO:0016020">
    <property type="term" value="C:membrane"/>
    <property type="evidence" value="ECO:0007669"/>
    <property type="project" value="InterPro"/>
</dbReference>
<protein>
    <recommendedName>
        <fullName evidence="5">Methyl-accepting transducer domain-containing protein</fullName>
    </recommendedName>
</protein>
<feature type="region of interest" description="Disordered" evidence="4">
    <location>
        <begin position="333"/>
        <end position="355"/>
    </location>
</feature>
<organism evidence="6 7">
    <name type="scientific">Mariprofundus erugo</name>
    <dbReference type="NCBI Taxonomy" id="2528639"/>
    <lineage>
        <taxon>Bacteria</taxon>
        <taxon>Pseudomonadati</taxon>
        <taxon>Pseudomonadota</taxon>
        <taxon>Candidatius Mariprofundia</taxon>
        <taxon>Mariprofundales</taxon>
        <taxon>Mariprofundaceae</taxon>
        <taxon>Mariprofundus</taxon>
    </lineage>
</organism>
<dbReference type="InterPro" id="IPR004090">
    <property type="entry name" value="Chemotax_Me-accpt_rcpt"/>
</dbReference>
<keyword evidence="1 3" id="KW-0807">Transducer</keyword>
<evidence type="ECO:0000313" key="6">
    <source>
        <dbReference type="EMBL" id="TLS68237.1"/>
    </source>
</evidence>
<gene>
    <name evidence="6" type="ORF">FEF65_04380</name>
</gene>
<evidence type="ECO:0000256" key="3">
    <source>
        <dbReference type="PROSITE-ProRule" id="PRU00284"/>
    </source>
</evidence>
<keyword evidence="7" id="KW-1185">Reference proteome</keyword>
<dbReference type="SUPFAM" id="SSF58104">
    <property type="entry name" value="Methyl-accepting chemotaxis protein (MCP) signaling domain"/>
    <property type="match status" value="1"/>
</dbReference>
<sequence length="355" mass="37865">MEKTAEDSQAVLGVIRKFLSGDFSARVQTKGELAESINLLGELIEDILHEALEGAEHAGAATHEVTEALSVISVDIQQANKRAVAIEEATDAMLNGNAQIVSNSDRAAELAVQTSDIAQNEGVSSVNDAVRLLQELQHSALATLAEAEGLTGFSIEIDKIVNSIQRIARKTQMLAMNATIEAVRAGEAGLGFVIVAQEVKELSAQTSQAATEINSKILHLQRETKTVADAINSHVGLADQAGVVAAQCRASMDHIIEAFALVSETVAQIQYAAHDHGHNSGAVAKSITELSALLAHEAQLVKQGGGVLDEFETELRKHIHQISAYKLSRRNQARHNGVKGPLPPEETTGSHELWL</sequence>
<dbReference type="GO" id="GO:0007165">
    <property type="term" value="P:signal transduction"/>
    <property type="evidence" value="ECO:0007669"/>
    <property type="project" value="UniProtKB-KW"/>
</dbReference>
<comment type="similarity">
    <text evidence="2">Belongs to the methyl-accepting chemotaxis (MCP) protein family.</text>
</comment>
<dbReference type="PROSITE" id="PS50111">
    <property type="entry name" value="CHEMOTAXIS_TRANSDUC_2"/>
    <property type="match status" value="1"/>
</dbReference>
<dbReference type="PANTHER" id="PTHR32089:SF112">
    <property type="entry name" value="LYSOZYME-LIKE PROTEIN-RELATED"/>
    <property type="match status" value="1"/>
</dbReference>
<accession>A0A5R9GVU9</accession>
<feature type="domain" description="Methyl-accepting transducer" evidence="5">
    <location>
        <begin position="54"/>
        <end position="291"/>
    </location>
</feature>
<dbReference type="Gene3D" id="1.10.287.950">
    <property type="entry name" value="Methyl-accepting chemotaxis protein"/>
    <property type="match status" value="1"/>
</dbReference>
<name>A0A5R9GVU9_9PROT</name>
<evidence type="ECO:0000256" key="1">
    <source>
        <dbReference type="ARBA" id="ARBA00023224"/>
    </source>
</evidence>
<dbReference type="AlphaFoldDB" id="A0A5R9GVU9"/>
<reference evidence="6 7" key="1">
    <citation type="journal article" date="2019" name="Appl. Environ. Microbiol.">
        <title>Environmental Evidence and Genomic Insight of Iron-oxidizing Bacteria Preference Towards More Corrosion Resistant Stainless Steel at Higher Salinities.</title>
        <authorList>
            <person name="Garrison C.E."/>
            <person name="Price K.A."/>
            <person name="Field E.K."/>
        </authorList>
    </citation>
    <scope>NUCLEOTIDE SEQUENCE [LARGE SCALE GENOMIC DNA]</scope>
    <source>
        <strain evidence="6 7">P3</strain>
    </source>
</reference>
<dbReference type="Proteomes" id="UP000306585">
    <property type="component" value="Unassembled WGS sequence"/>
</dbReference>
<dbReference type="InterPro" id="IPR004089">
    <property type="entry name" value="MCPsignal_dom"/>
</dbReference>
<dbReference type="SMART" id="SM00283">
    <property type="entry name" value="MA"/>
    <property type="match status" value="1"/>
</dbReference>
<dbReference type="GO" id="GO:0004888">
    <property type="term" value="F:transmembrane signaling receptor activity"/>
    <property type="evidence" value="ECO:0007669"/>
    <property type="project" value="InterPro"/>
</dbReference>
<dbReference type="OrthoDB" id="5292315at2"/>
<evidence type="ECO:0000256" key="4">
    <source>
        <dbReference type="SAM" id="MobiDB-lite"/>
    </source>
</evidence>
<dbReference type="GO" id="GO:0006935">
    <property type="term" value="P:chemotaxis"/>
    <property type="evidence" value="ECO:0007669"/>
    <property type="project" value="InterPro"/>
</dbReference>
<dbReference type="Pfam" id="PF00015">
    <property type="entry name" value="MCPsignal"/>
    <property type="match status" value="1"/>
</dbReference>
<proteinExistence type="inferred from homology"/>
<comment type="caution">
    <text evidence="6">The sequence shown here is derived from an EMBL/GenBank/DDBJ whole genome shotgun (WGS) entry which is preliminary data.</text>
</comment>
<dbReference type="EMBL" id="VBRY01000003">
    <property type="protein sequence ID" value="TLS68237.1"/>
    <property type="molecule type" value="Genomic_DNA"/>
</dbReference>